<evidence type="ECO:0000256" key="1">
    <source>
        <dbReference type="ARBA" id="ARBA00004651"/>
    </source>
</evidence>
<keyword evidence="5 7" id="KW-1133">Transmembrane helix</keyword>
<dbReference type="SMART" id="SM00382">
    <property type="entry name" value="AAA"/>
    <property type="match status" value="1"/>
</dbReference>
<evidence type="ECO:0000256" key="7">
    <source>
        <dbReference type="SAM" id="Phobius"/>
    </source>
</evidence>
<feature type="transmembrane region" description="Helical" evidence="7">
    <location>
        <begin position="132"/>
        <end position="151"/>
    </location>
</feature>
<dbReference type="AlphaFoldDB" id="A0A194AH08"/>
<dbReference type="InterPro" id="IPR036640">
    <property type="entry name" value="ABC1_TM_sf"/>
</dbReference>
<gene>
    <name evidence="10" type="ORF">DPF_1327</name>
</gene>
<dbReference type="GO" id="GO:0140359">
    <property type="term" value="F:ABC-type transporter activity"/>
    <property type="evidence" value="ECO:0007669"/>
    <property type="project" value="InterPro"/>
</dbReference>
<proteinExistence type="predicted"/>
<feature type="transmembrane region" description="Helical" evidence="7">
    <location>
        <begin position="274"/>
        <end position="297"/>
    </location>
</feature>
<dbReference type="Gene3D" id="1.20.1560.10">
    <property type="entry name" value="ABC transporter type 1, transmembrane domain"/>
    <property type="match status" value="1"/>
</dbReference>
<dbReference type="Proteomes" id="UP000095200">
    <property type="component" value="Unassembled WGS sequence"/>
</dbReference>
<keyword evidence="2 7" id="KW-0812">Transmembrane</keyword>
<comment type="caution">
    <text evidence="10">The sequence shown here is derived from an EMBL/GenBank/DDBJ whole genome shotgun (WGS) entry which is preliminary data.</text>
</comment>
<feature type="transmembrane region" description="Helical" evidence="7">
    <location>
        <begin position="21"/>
        <end position="42"/>
    </location>
</feature>
<reference evidence="11" key="1">
    <citation type="submission" date="2016-06" db="EMBL/GenBank/DDBJ databases">
        <title>Draft genome sequence of Desulfoplanes formicivorans strain Pf12B.</title>
        <authorList>
            <person name="Watanabe M."/>
            <person name="Kojima H."/>
            <person name="Fukui M."/>
        </authorList>
    </citation>
    <scope>NUCLEOTIDE SEQUENCE [LARGE SCALE GENOMIC DNA]</scope>
    <source>
        <strain evidence="11">Pf12B</strain>
    </source>
</reference>
<comment type="subcellular location">
    <subcellularLocation>
        <location evidence="1">Cell membrane</location>
        <topology evidence="1">Multi-pass membrane protein</topology>
    </subcellularLocation>
</comment>
<evidence type="ECO:0000256" key="5">
    <source>
        <dbReference type="ARBA" id="ARBA00022989"/>
    </source>
</evidence>
<dbReference type="InterPro" id="IPR003439">
    <property type="entry name" value="ABC_transporter-like_ATP-bd"/>
</dbReference>
<dbReference type="InterPro" id="IPR027417">
    <property type="entry name" value="P-loop_NTPase"/>
</dbReference>
<dbReference type="PANTHER" id="PTHR24221:SF654">
    <property type="entry name" value="ATP-BINDING CASSETTE SUB-FAMILY B MEMBER 6"/>
    <property type="match status" value="1"/>
</dbReference>
<evidence type="ECO:0000256" key="2">
    <source>
        <dbReference type="ARBA" id="ARBA00022692"/>
    </source>
</evidence>
<dbReference type="GO" id="GO:0016887">
    <property type="term" value="F:ATP hydrolysis activity"/>
    <property type="evidence" value="ECO:0007669"/>
    <property type="project" value="InterPro"/>
</dbReference>
<dbReference type="Gene3D" id="3.40.50.300">
    <property type="entry name" value="P-loop containing nucleotide triphosphate hydrolases"/>
    <property type="match status" value="1"/>
</dbReference>
<dbReference type="Pfam" id="PF00005">
    <property type="entry name" value="ABC_tran"/>
    <property type="match status" value="1"/>
</dbReference>
<feature type="transmembrane region" description="Helical" evidence="7">
    <location>
        <begin position="241"/>
        <end position="262"/>
    </location>
</feature>
<evidence type="ECO:0000259" key="8">
    <source>
        <dbReference type="PROSITE" id="PS50893"/>
    </source>
</evidence>
<dbReference type="InterPro" id="IPR017871">
    <property type="entry name" value="ABC_transporter-like_CS"/>
</dbReference>
<dbReference type="InterPro" id="IPR011527">
    <property type="entry name" value="ABC1_TM_dom"/>
</dbReference>
<name>A0A194AH08_9BACT</name>
<organism evidence="10 11">
    <name type="scientific">Desulfoplanes formicivorans</name>
    <dbReference type="NCBI Taxonomy" id="1592317"/>
    <lineage>
        <taxon>Bacteria</taxon>
        <taxon>Pseudomonadati</taxon>
        <taxon>Thermodesulfobacteriota</taxon>
        <taxon>Desulfovibrionia</taxon>
        <taxon>Desulfovibrionales</taxon>
        <taxon>Desulfoplanaceae</taxon>
        <taxon>Desulfoplanes</taxon>
    </lineage>
</organism>
<dbReference type="GO" id="GO:0034040">
    <property type="term" value="F:ATPase-coupled lipid transmembrane transporter activity"/>
    <property type="evidence" value="ECO:0007669"/>
    <property type="project" value="TreeGrafter"/>
</dbReference>
<dbReference type="STRING" id="1592317.DPF_1327"/>
<accession>A0A194AH08</accession>
<dbReference type="InterPro" id="IPR003593">
    <property type="entry name" value="AAA+_ATPase"/>
</dbReference>
<evidence type="ECO:0000256" key="3">
    <source>
        <dbReference type="ARBA" id="ARBA00022741"/>
    </source>
</evidence>
<dbReference type="PROSITE" id="PS50893">
    <property type="entry name" value="ABC_TRANSPORTER_2"/>
    <property type="match status" value="1"/>
</dbReference>
<dbReference type="SUPFAM" id="SSF52540">
    <property type="entry name" value="P-loop containing nucleoside triphosphate hydrolases"/>
    <property type="match status" value="1"/>
</dbReference>
<dbReference type="GO" id="GO:0005524">
    <property type="term" value="F:ATP binding"/>
    <property type="evidence" value="ECO:0007669"/>
    <property type="project" value="UniProtKB-KW"/>
</dbReference>
<evidence type="ECO:0000313" key="11">
    <source>
        <dbReference type="Proteomes" id="UP000095200"/>
    </source>
</evidence>
<keyword evidence="4" id="KW-0067">ATP-binding</keyword>
<feature type="transmembrane region" description="Helical" evidence="7">
    <location>
        <begin position="54"/>
        <end position="73"/>
    </location>
</feature>
<sequence length="559" mass="62793">MLDIKNSYFFTLLRSRSGPEGTKLVAACLAAGLMQGLAVFTVLQGLEQLCDTGIRFHTFLAFLVCLGIFYYLFRYMTEHAALIALRGVMEWRMRVATKLRGISLKEYDKLDKGWVQSALVDEREMVVEATRMLMASAASTIMILVSFLKMFTVSVPGALVVIVFLCLGLVIFLRLVHGVYAFMETAGSAETDFSASLLDLQDGFRQLKQHKPKTSDLFANYVMPGLGRAAAARKATERRHALAISFFAVFNLLILGLILFLMPGFLGLDVTATSTILVLSMFSLSPMMSLVGFVPLLTKVEMNLQDLTSLEQRLDSMAEEFEIKGIATHWQHKDPVVPPFESLCLRDVRFDYFDKQGMRVFGIHVDEFVLRRGELVFIRGGNGSGKSTFMNVLSGLYAAQSGMFFCNDRPLADWGMEVYRNLFAVLPSEFHLFRTPLGVHAPADQVEDVLRLMRIESKVSVNQDGSFSTLELSAGQRKRLALACALLEDRDVYLFDEVAADFDPGFRNFFYESLLPDLQRKGKTILAISHDDRYFHVADRVLCMRDGVFTENGHDKEKS</sequence>
<dbReference type="InterPro" id="IPR039421">
    <property type="entry name" value="Type_1_exporter"/>
</dbReference>
<evidence type="ECO:0000313" key="10">
    <source>
        <dbReference type="EMBL" id="GAU08613.1"/>
    </source>
</evidence>
<dbReference type="GO" id="GO:0005886">
    <property type="term" value="C:plasma membrane"/>
    <property type="evidence" value="ECO:0007669"/>
    <property type="project" value="UniProtKB-SubCell"/>
</dbReference>
<feature type="transmembrane region" description="Helical" evidence="7">
    <location>
        <begin position="157"/>
        <end position="176"/>
    </location>
</feature>
<evidence type="ECO:0000256" key="4">
    <source>
        <dbReference type="ARBA" id="ARBA00022840"/>
    </source>
</evidence>
<keyword evidence="6 7" id="KW-0472">Membrane</keyword>
<dbReference type="PANTHER" id="PTHR24221">
    <property type="entry name" value="ATP-BINDING CASSETTE SUB-FAMILY B"/>
    <property type="match status" value="1"/>
</dbReference>
<evidence type="ECO:0000256" key="6">
    <source>
        <dbReference type="ARBA" id="ARBA00023136"/>
    </source>
</evidence>
<protein>
    <submittedName>
        <fullName evidence="10">Uncharacterized protein</fullName>
    </submittedName>
</protein>
<feature type="domain" description="ABC transporter" evidence="8">
    <location>
        <begin position="348"/>
        <end position="559"/>
    </location>
</feature>
<keyword evidence="3" id="KW-0547">Nucleotide-binding</keyword>
<dbReference type="SUPFAM" id="SSF90123">
    <property type="entry name" value="ABC transporter transmembrane region"/>
    <property type="match status" value="1"/>
</dbReference>
<keyword evidence="11" id="KW-1185">Reference proteome</keyword>
<dbReference type="EMBL" id="BDFE01000015">
    <property type="protein sequence ID" value="GAU08613.1"/>
    <property type="molecule type" value="Genomic_DNA"/>
</dbReference>
<dbReference type="PROSITE" id="PS50929">
    <property type="entry name" value="ABC_TM1F"/>
    <property type="match status" value="1"/>
</dbReference>
<evidence type="ECO:0000259" key="9">
    <source>
        <dbReference type="PROSITE" id="PS50929"/>
    </source>
</evidence>
<dbReference type="PROSITE" id="PS00211">
    <property type="entry name" value="ABC_TRANSPORTER_1"/>
    <property type="match status" value="1"/>
</dbReference>
<feature type="domain" description="ABC transmembrane type-1" evidence="9">
    <location>
        <begin position="59"/>
        <end position="299"/>
    </location>
</feature>